<feature type="domain" description="Protein export membrane protein SecD/SecF C-terminal" evidence="11">
    <location>
        <begin position="336"/>
        <end position="501"/>
    </location>
</feature>
<comment type="similarity">
    <text evidence="10">Belongs to the SecD/SecF family. SecD subfamily.</text>
</comment>
<dbReference type="GO" id="GO:0005886">
    <property type="term" value="C:plasma membrane"/>
    <property type="evidence" value="ECO:0007669"/>
    <property type="project" value="UniProtKB-SubCell"/>
</dbReference>
<feature type="transmembrane region" description="Helical" evidence="10">
    <location>
        <begin position="447"/>
        <end position="472"/>
    </location>
</feature>
<dbReference type="FunFam" id="1.20.1640.10:FF:000004">
    <property type="entry name" value="Protein translocase subunit SecD"/>
    <property type="match status" value="1"/>
</dbReference>
<dbReference type="NCBIfam" id="TIGR01129">
    <property type="entry name" value="secD"/>
    <property type="match status" value="1"/>
</dbReference>
<accession>A0A932GN72</accession>
<evidence type="ECO:0000256" key="5">
    <source>
        <dbReference type="ARBA" id="ARBA00022692"/>
    </source>
</evidence>
<evidence type="ECO:0000256" key="10">
    <source>
        <dbReference type="HAMAP-Rule" id="MF_01463"/>
    </source>
</evidence>
<evidence type="ECO:0000259" key="13">
    <source>
        <dbReference type="Pfam" id="PF22599"/>
    </source>
</evidence>
<evidence type="ECO:0000256" key="8">
    <source>
        <dbReference type="ARBA" id="ARBA00023010"/>
    </source>
</evidence>
<feature type="domain" description="SecDF P1 head subdomain" evidence="13">
    <location>
        <begin position="228"/>
        <end position="333"/>
    </location>
</feature>
<comment type="caution">
    <text evidence="10">Lacks conserved residue(s) required for the propagation of feature annotation.</text>
</comment>
<evidence type="ECO:0000313" key="14">
    <source>
        <dbReference type="EMBL" id="MBI3014086.1"/>
    </source>
</evidence>
<dbReference type="PANTHER" id="PTHR30081">
    <property type="entry name" value="PROTEIN-EXPORT MEMBRANE PROTEIN SEC"/>
    <property type="match status" value="1"/>
</dbReference>
<feature type="transmembrane region" description="Helical" evidence="10">
    <location>
        <begin position="355"/>
        <end position="374"/>
    </location>
</feature>
<proteinExistence type="inferred from homology"/>
<keyword evidence="2 10" id="KW-0813">Transport</keyword>
<comment type="subunit">
    <text evidence="10">Forms a complex with SecF. Part of the essential Sec protein translocation apparatus which comprises SecA, SecYEG and auxiliary proteins SecDF. Other proteins may also be involved.</text>
</comment>
<keyword evidence="3 10" id="KW-1003">Cell membrane</keyword>
<dbReference type="Gene3D" id="1.20.1640.10">
    <property type="entry name" value="Multidrug efflux transporter AcrB transmembrane domain"/>
    <property type="match status" value="1"/>
</dbReference>
<protein>
    <recommendedName>
        <fullName evidence="10">Protein translocase subunit SecD</fullName>
    </recommendedName>
</protein>
<dbReference type="Pfam" id="PF02355">
    <property type="entry name" value="SecD_SecF_C"/>
    <property type="match status" value="1"/>
</dbReference>
<comment type="caution">
    <text evidence="14">The sequence shown here is derived from an EMBL/GenBank/DDBJ whole genome shotgun (WGS) entry which is preliminary data.</text>
</comment>
<dbReference type="Pfam" id="PF07549">
    <property type="entry name" value="Sec_GG"/>
    <property type="match status" value="1"/>
</dbReference>
<evidence type="ECO:0000313" key="15">
    <source>
        <dbReference type="Proteomes" id="UP000741360"/>
    </source>
</evidence>
<dbReference type="GO" id="GO:0015450">
    <property type="term" value="F:protein-transporting ATPase activity"/>
    <property type="evidence" value="ECO:0007669"/>
    <property type="project" value="InterPro"/>
</dbReference>
<dbReference type="InterPro" id="IPR022646">
    <property type="entry name" value="SecD/SecF_CS"/>
</dbReference>
<dbReference type="FunFam" id="3.30.1360.200:FF:000002">
    <property type="entry name" value="Preprotein translocase subunit SecD"/>
    <property type="match status" value="1"/>
</dbReference>
<dbReference type="InterPro" id="IPR048631">
    <property type="entry name" value="SecD_1st"/>
</dbReference>
<dbReference type="HAMAP" id="MF_01463_B">
    <property type="entry name" value="SecD_B"/>
    <property type="match status" value="1"/>
</dbReference>
<keyword evidence="8 10" id="KW-0811">Translocation</keyword>
<dbReference type="EMBL" id="JACPSX010000054">
    <property type="protein sequence ID" value="MBI3014086.1"/>
    <property type="molecule type" value="Genomic_DNA"/>
</dbReference>
<dbReference type="InterPro" id="IPR054384">
    <property type="entry name" value="SecDF_P1_head"/>
</dbReference>
<evidence type="ECO:0000259" key="12">
    <source>
        <dbReference type="Pfam" id="PF21760"/>
    </source>
</evidence>
<evidence type="ECO:0000256" key="3">
    <source>
        <dbReference type="ARBA" id="ARBA00022475"/>
    </source>
</evidence>
<comment type="function">
    <text evidence="10">Part of the Sec protein translocase complex. Interacts with the SecYEG preprotein conducting channel. SecDF uses the proton motive force (PMF) to complete protein translocation after the ATP-dependent function of SecA.</text>
</comment>
<name>A0A932GN72_UNCTE</name>
<keyword evidence="9 10" id="KW-0472">Membrane</keyword>
<dbReference type="InterPro" id="IPR048634">
    <property type="entry name" value="SecD_SecF_C"/>
</dbReference>
<evidence type="ECO:0000256" key="1">
    <source>
        <dbReference type="ARBA" id="ARBA00004651"/>
    </source>
</evidence>
<evidence type="ECO:0000256" key="7">
    <source>
        <dbReference type="ARBA" id="ARBA00022989"/>
    </source>
</evidence>
<keyword evidence="7 10" id="KW-1133">Transmembrane helix</keyword>
<dbReference type="GO" id="GO:0043952">
    <property type="term" value="P:protein transport by the Sec complex"/>
    <property type="evidence" value="ECO:0007669"/>
    <property type="project" value="UniProtKB-UniRule"/>
</dbReference>
<feature type="transmembrane region" description="Helical" evidence="10">
    <location>
        <begin position="379"/>
        <end position="399"/>
    </location>
</feature>
<organism evidence="14 15">
    <name type="scientific">Tectimicrobiota bacterium</name>
    <dbReference type="NCBI Taxonomy" id="2528274"/>
    <lineage>
        <taxon>Bacteria</taxon>
        <taxon>Pseudomonadati</taxon>
        <taxon>Nitrospinota/Tectimicrobiota group</taxon>
        <taxon>Candidatus Tectimicrobiota</taxon>
    </lineage>
</organism>
<dbReference type="PRINTS" id="PR00702">
    <property type="entry name" value="ACRIFLAVINRP"/>
</dbReference>
<comment type="subcellular location">
    <subcellularLocation>
        <location evidence="1 10">Cell membrane</location>
        <topology evidence="1 10">Multi-pass membrane protein</topology>
    </subcellularLocation>
</comment>
<dbReference type="Proteomes" id="UP000741360">
    <property type="component" value="Unassembled WGS sequence"/>
</dbReference>
<dbReference type="AlphaFoldDB" id="A0A932GN72"/>
<dbReference type="GO" id="GO:0006605">
    <property type="term" value="P:protein targeting"/>
    <property type="evidence" value="ECO:0007669"/>
    <property type="project" value="UniProtKB-UniRule"/>
</dbReference>
<dbReference type="Gene3D" id="3.30.1360.200">
    <property type="match status" value="1"/>
</dbReference>
<keyword evidence="6 10" id="KW-0653">Protein transport</keyword>
<gene>
    <name evidence="10 14" type="primary">secD</name>
    <name evidence="14" type="ORF">HYY65_03240</name>
</gene>
<dbReference type="InterPro" id="IPR005791">
    <property type="entry name" value="SecD"/>
</dbReference>
<feature type="transmembrane region" description="Helical" evidence="10">
    <location>
        <begin position="478"/>
        <end position="502"/>
    </location>
</feature>
<dbReference type="Pfam" id="PF21760">
    <property type="entry name" value="SecD_1st"/>
    <property type="match status" value="1"/>
</dbReference>
<dbReference type="Pfam" id="PF22599">
    <property type="entry name" value="SecDF_P1_head"/>
    <property type="match status" value="1"/>
</dbReference>
<feature type="domain" description="Protein translocase subunit SecDF P1" evidence="12">
    <location>
        <begin position="136"/>
        <end position="194"/>
    </location>
</feature>
<keyword evidence="5 10" id="KW-0812">Transmembrane</keyword>
<dbReference type="InterPro" id="IPR022813">
    <property type="entry name" value="SecD/SecF_arch_bac"/>
</dbReference>
<evidence type="ECO:0000256" key="4">
    <source>
        <dbReference type="ARBA" id="ARBA00022519"/>
    </source>
</evidence>
<sequence>MLRIGWWKIALIVVVLGASLWWTLPLSERIKLGLDLKGGSHLLMEVESDKAVENTLERYGTEIGRGLERAGVSGARVERQGSDRLAITIPDASARSELDKMLLNYPQLQGMEGSTPGRVVLGLPPDQAKRIKANAVDQGLETIRNRIDQFGVAEPTVQRQGDQEIVVQLPGLQDPERAINLIGKTAVLEFRLLDEENSVSKALAGEIPPDSEILYEKVLDKVTGQEIRRVPYLVQKKVKMTGEYITNAEVRIDQRFNEPYVSLSFDRTGGRIFSQITEENVKKRLAIILDGNVYSAPVIQEKISGGQAQITGNFTPETAHDLAIVLRSGALPAPVKVLENRTVGPSLGADSIRQGVLASFFGGLAVLLFMILYYRFGGLVANLALFFNILILLGVMGYFRATLTLPGIAGIALTIGMAVDANVLIFERIREELRGGKTIRTAVDAGFHRAFLTIVDSNVTTLIAAIFLFQFGSGPVKGFAVTLTAGLTANVFTAVFVGKVMFDSYLARRKVVQLSI</sequence>
<evidence type="ECO:0000256" key="2">
    <source>
        <dbReference type="ARBA" id="ARBA00022448"/>
    </source>
</evidence>
<dbReference type="InterPro" id="IPR001036">
    <property type="entry name" value="Acrflvin-R"/>
</dbReference>
<dbReference type="InterPro" id="IPR055344">
    <property type="entry name" value="SecD_SecF_C_bact"/>
</dbReference>
<reference evidence="14" key="1">
    <citation type="submission" date="2020-07" db="EMBL/GenBank/DDBJ databases">
        <title>Huge and variable diversity of episymbiotic CPR bacteria and DPANN archaea in groundwater ecosystems.</title>
        <authorList>
            <person name="He C.Y."/>
            <person name="Keren R."/>
            <person name="Whittaker M."/>
            <person name="Farag I.F."/>
            <person name="Doudna J."/>
            <person name="Cate J.H.D."/>
            <person name="Banfield J.F."/>
        </authorList>
    </citation>
    <scope>NUCLEOTIDE SEQUENCE</scope>
    <source>
        <strain evidence="14">NC_groundwater_717_Ag_S-0.2um_59_8</strain>
    </source>
</reference>
<dbReference type="Gene3D" id="3.30.70.3400">
    <property type="match status" value="2"/>
</dbReference>
<evidence type="ECO:0000256" key="6">
    <source>
        <dbReference type="ARBA" id="ARBA00022927"/>
    </source>
</evidence>
<keyword evidence="4" id="KW-0997">Cell inner membrane</keyword>
<dbReference type="SUPFAM" id="SSF82866">
    <property type="entry name" value="Multidrug efflux transporter AcrB transmembrane domain"/>
    <property type="match status" value="1"/>
</dbReference>
<feature type="transmembrane region" description="Helical" evidence="10">
    <location>
        <begin position="405"/>
        <end position="426"/>
    </location>
</feature>
<dbReference type="PANTHER" id="PTHR30081:SF1">
    <property type="entry name" value="PROTEIN TRANSLOCASE SUBUNIT SECD"/>
    <property type="match status" value="1"/>
</dbReference>
<dbReference type="GO" id="GO:0065002">
    <property type="term" value="P:intracellular protein transmembrane transport"/>
    <property type="evidence" value="ECO:0007669"/>
    <property type="project" value="UniProtKB-UniRule"/>
</dbReference>
<evidence type="ECO:0000259" key="11">
    <source>
        <dbReference type="Pfam" id="PF02355"/>
    </source>
</evidence>
<dbReference type="NCBIfam" id="TIGR00916">
    <property type="entry name" value="2A0604s01"/>
    <property type="match status" value="1"/>
</dbReference>
<evidence type="ECO:0000256" key="9">
    <source>
        <dbReference type="ARBA" id="ARBA00023136"/>
    </source>
</evidence>